<organism evidence="1">
    <name type="scientific">marine sediment metagenome</name>
    <dbReference type="NCBI Taxonomy" id="412755"/>
    <lineage>
        <taxon>unclassified sequences</taxon>
        <taxon>metagenomes</taxon>
        <taxon>ecological metagenomes</taxon>
    </lineage>
</organism>
<dbReference type="AlphaFoldDB" id="A0A0F8Y6K3"/>
<name>A0A0F8Y6K3_9ZZZZ</name>
<accession>A0A0F8Y6K3</accession>
<reference evidence="1" key="1">
    <citation type="journal article" date="2015" name="Nature">
        <title>Complex archaea that bridge the gap between prokaryotes and eukaryotes.</title>
        <authorList>
            <person name="Spang A."/>
            <person name="Saw J.H."/>
            <person name="Jorgensen S.L."/>
            <person name="Zaremba-Niedzwiedzka K."/>
            <person name="Martijn J."/>
            <person name="Lind A.E."/>
            <person name="van Eijk R."/>
            <person name="Schleper C."/>
            <person name="Guy L."/>
            <person name="Ettema T.J."/>
        </authorList>
    </citation>
    <scope>NUCLEOTIDE SEQUENCE</scope>
</reference>
<evidence type="ECO:0008006" key="2">
    <source>
        <dbReference type="Google" id="ProtNLM"/>
    </source>
</evidence>
<gene>
    <name evidence="1" type="ORF">LCGC14_2935830</name>
</gene>
<comment type="caution">
    <text evidence="1">The sequence shown here is derived from an EMBL/GenBank/DDBJ whole genome shotgun (WGS) entry which is preliminary data.</text>
</comment>
<proteinExistence type="predicted"/>
<sequence length="126" mass="14419">MRRLFVDCDDTLIIYDNPDSPEGSHAYGYLQGYPWHPNEKLVSYIKWFAAEYQRALIVIWSGGGGDYARTIANKVLPMLEVATMIKDETTYDLVRPNDIVFDDCDLPIVAEVLRPDALDKYSKIDI</sequence>
<evidence type="ECO:0000313" key="1">
    <source>
        <dbReference type="EMBL" id="KKK69260.1"/>
    </source>
</evidence>
<protein>
    <recommendedName>
        <fullName evidence="2">FCP1 homology domain-containing protein</fullName>
    </recommendedName>
</protein>
<dbReference type="EMBL" id="LAZR01058736">
    <property type="protein sequence ID" value="KKK69260.1"/>
    <property type="molecule type" value="Genomic_DNA"/>
</dbReference>